<reference evidence="1 2" key="1">
    <citation type="submission" date="2019-06" db="EMBL/GenBank/DDBJ databases">
        <title>Draft genomes of female and male turbot (Scophthalmus maximus).</title>
        <authorList>
            <person name="Xu H."/>
            <person name="Xu X.-W."/>
            <person name="Shao C."/>
            <person name="Chen S."/>
        </authorList>
    </citation>
    <scope>NUCLEOTIDE SEQUENCE [LARGE SCALE GENOMIC DNA]</scope>
    <source>
        <strain evidence="1">Ysfricsl-2016a</strain>
        <tissue evidence="1">Blood</tissue>
    </source>
</reference>
<gene>
    <name evidence="1" type="ORF">F2P81_018385</name>
</gene>
<comment type="caution">
    <text evidence="1">The sequence shown here is derived from an EMBL/GenBank/DDBJ whole genome shotgun (WGS) entry which is preliminary data.</text>
</comment>
<accession>A0A6A4SC25</accession>
<dbReference type="AlphaFoldDB" id="A0A6A4SC25"/>
<name>A0A6A4SC25_SCOMX</name>
<evidence type="ECO:0000313" key="1">
    <source>
        <dbReference type="EMBL" id="KAF0029280.1"/>
    </source>
</evidence>
<dbReference type="EMBL" id="VEVO01000016">
    <property type="protein sequence ID" value="KAF0029280.1"/>
    <property type="molecule type" value="Genomic_DNA"/>
</dbReference>
<organism evidence="1 2">
    <name type="scientific">Scophthalmus maximus</name>
    <name type="common">Turbot</name>
    <name type="synonym">Psetta maxima</name>
    <dbReference type="NCBI Taxonomy" id="52904"/>
    <lineage>
        <taxon>Eukaryota</taxon>
        <taxon>Metazoa</taxon>
        <taxon>Chordata</taxon>
        <taxon>Craniata</taxon>
        <taxon>Vertebrata</taxon>
        <taxon>Euteleostomi</taxon>
        <taxon>Actinopterygii</taxon>
        <taxon>Neopterygii</taxon>
        <taxon>Teleostei</taxon>
        <taxon>Neoteleostei</taxon>
        <taxon>Acanthomorphata</taxon>
        <taxon>Carangaria</taxon>
        <taxon>Pleuronectiformes</taxon>
        <taxon>Pleuronectoidei</taxon>
        <taxon>Scophthalmidae</taxon>
        <taxon>Scophthalmus</taxon>
    </lineage>
</organism>
<sequence>MTTARTLMNAVFESVCHTNKKKQQHTTRHTRSVLGQTFCDAGSGDAMRVIPRDQRERIKKRVSLPVALSEAVCARFARLRKNKLPAPTSRRHAATRGCFPPRPFTIKHPGPKRHRLSVSRIVTAFTVSACPRS</sequence>
<evidence type="ECO:0000313" key="2">
    <source>
        <dbReference type="Proteomes" id="UP000438429"/>
    </source>
</evidence>
<protein>
    <submittedName>
        <fullName evidence="1">Uncharacterized protein</fullName>
    </submittedName>
</protein>
<proteinExistence type="predicted"/>
<dbReference type="Proteomes" id="UP000438429">
    <property type="component" value="Unassembled WGS sequence"/>
</dbReference>